<dbReference type="AlphaFoldDB" id="A0A835Z570"/>
<organism evidence="2 3">
    <name type="scientific">Tribonema minus</name>
    <dbReference type="NCBI Taxonomy" id="303371"/>
    <lineage>
        <taxon>Eukaryota</taxon>
        <taxon>Sar</taxon>
        <taxon>Stramenopiles</taxon>
        <taxon>Ochrophyta</taxon>
        <taxon>PX clade</taxon>
        <taxon>Xanthophyceae</taxon>
        <taxon>Tribonematales</taxon>
        <taxon>Tribonemataceae</taxon>
        <taxon>Tribonema</taxon>
    </lineage>
</organism>
<name>A0A835Z570_9STRA</name>
<comment type="caution">
    <text evidence="2">The sequence shown here is derived from an EMBL/GenBank/DDBJ whole genome shotgun (WGS) entry which is preliminary data.</text>
</comment>
<gene>
    <name evidence="2" type="ORF">JKP88DRAFT_353734</name>
</gene>
<keyword evidence="3" id="KW-1185">Reference proteome</keyword>
<protein>
    <submittedName>
        <fullName evidence="2">Uncharacterized protein</fullName>
    </submittedName>
</protein>
<evidence type="ECO:0000256" key="1">
    <source>
        <dbReference type="SAM" id="MobiDB-lite"/>
    </source>
</evidence>
<evidence type="ECO:0000313" key="2">
    <source>
        <dbReference type="EMBL" id="KAG5187215.1"/>
    </source>
</evidence>
<proteinExistence type="predicted"/>
<dbReference type="Proteomes" id="UP000664859">
    <property type="component" value="Unassembled WGS sequence"/>
</dbReference>
<sequence length="535" mass="52075">MAATVAAPAGEGEGGIDNDDDDDAAGRAAVALARALLPLYAGQEAVLSAEAAAALAPVLPAACASSHADLLLTRQSRYSGAGAGAGTARVLLGPLARALLGAGAHAPLATALAALSSPWTHTHVSSLARLGLEIFILHALAEADLRALPTGALLPPFSPLDVLGALGGEGHAVADRIARKLGVVGSSGTSQRGAVADASPTGSSAAYLSARCALSTAAADADPAFAALELISPWREDSESVSRLNGALAEELAKVYLWALAAAPPPPPPLPSTAAAGAATASPAADTAIQTSLLSADTQRDNSGHGALMQWARLLAHCLCGVDLGGGGNGGGGSGGGSSSSGGGGSAAAAACLQRLLQLPAAALGALAPTTGSSGAPHCSLHDFALVAVRAVALGAGDAPERGVAHICAALNSTAAARQNTTGGGGSGGDTASSSIDGEGGTGGHRSDRDMWTPLLLDYMGFACGAGAARWRRAIGCLPDCGPAGVGAQDAALQHVAATLPATTYLQALPERTTLERCLASMELSVAALAAAAPP</sequence>
<reference evidence="2" key="1">
    <citation type="submission" date="2021-02" db="EMBL/GenBank/DDBJ databases">
        <title>First Annotated Genome of the Yellow-green Alga Tribonema minus.</title>
        <authorList>
            <person name="Mahan K.M."/>
        </authorList>
    </citation>
    <scope>NUCLEOTIDE SEQUENCE</scope>
    <source>
        <strain evidence="2">UTEX B ZZ1240</strain>
    </source>
</reference>
<accession>A0A835Z570</accession>
<feature type="region of interest" description="Disordered" evidence="1">
    <location>
        <begin position="1"/>
        <end position="21"/>
    </location>
</feature>
<dbReference type="EMBL" id="JAFCMP010000091">
    <property type="protein sequence ID" value="KAG5187215.1"/>
    <property type="molecule type" value="Genomic_DNA"/>
</dbReference>
<evidence type="ECO:0000313" key="3">
    <source>
        <dbReference type="Proteomes" id="UP000664859"/>
    </source>
</evidence>
<feature type="region of interest" description="Disordered" evidence="1">
    <location>
        <begin position="419"/>
        <end position="447"/>
    </location>
</feature>